<name>U9TY46_RHIID</name>
<sequence length="122" mass="14345">VTRIIYSFKEASRTDLFRFRELNQFLVPTQFPAARAAHLRNFLGDGGDTRCKQRKKQKQKIRFLWPCNLTFCSRPPLPQSCDRLNRINGRPDMRNSNNSFSALFNYLNCTFTIKNILIKLNN</sequence>
<proteinExistence type="predicted"/>
<dbReference type="HOGENOM" id="CLU_2032213_0_0_1"/>
<reference evidence="1" key="1">
    <citation type="submission" date="2013-07" db="EMBL/GenBank/DDBJ databases">
        <title>The genome of an arbuscular mycorrhizal fungus provides insights into the evolution of the oldest plant symbiosis.</title>
        <authorList>
            <consortium name="DOE Joint Genome Institute"/>
            <person name="Tisserant E."/>
            <person name="Malbreil M."/>
            <person name="Kuo A."/>
            <person name="Kohler A."/>
            <person name="Symeonidi A."/>
            <person name="Balestrini R."/>
            <person name="Charron P."/>
            <person name="Duensing N."/>
            <person name="Frei-dit-Frey N."/>
            <person name="Gianinazzi-Pearson V."/>
            <person name="Gilbert B."/>
            <person name="Handa Y."/>
            <person name="Hijri M."/>
            <person name="Kaul R."/>
            <person name="Kawaguchi M."/>
            <person name="Krajinski F."/>
            <person name="Lammers P."/>
            <person name="Lapierre D."/>
            <person name="Masclaux F.G."/>
            <person name="Murat C."/>
            <person name="Morin E."/>
            <person name="Ndikumana S."/>
            <person name="Pagni M."/>
            <person name="Petitpierre D."/>
            <person name="Requena N."/>
            <person name="Rosikiewicz P."/>
            <person name="Riley R."/>
            <person name="Saito K."/>
            <person name="San Clemente H."/>
            <person name="Shapiro H."/>
            <person name="van Tuinen D."/>
            <person name="Becard G."/>
            <person name="Bonfante P."/>
            <person name="Paszkowski U."/>
            <person name="Shachar-Hill Y."/>
            <person name="Young J.P."/>
            <person name="Sanders I.R."/>
            <person name="Henrissat B."/>
            <person name="Rensing S.A."/>
            <person name="Grigoriev I.V."/>
            <person name="Corradi N."/>
            <person name="Roux C."/>
            <person name="Martin F."/>
        </authorList>
    </citation>
    <scope>NUCLEOTIDE SEQUENCE</scope>
    <source>
        <strain evidence="1">DAOM 197198</strain>
    </source>
</reference>
<organism evidence="1">
    <name type="scientific">Rhizophagus irregularis (strain DAOM 181602 / DAOM 197198 / MUCL 43194)</name>
    <name type="common">Arbuscular mycorrhizal fungus</name>
    <name type="synonym">Glomus intraradices</name>
    <dbReference type="NCBI Taxonomy" id="747089"/>
    <lineage>
        <taxon>Eukaryota</taxon>
        <taxon>Fungi</taxon>
        <taxon>Fungi incertae sedis</taxon>
        <taxon>Mucoromycota</taxon>
        <taxon>Glomeromycotina</taxon>
        <taxon>Glomeromycetes</taxon>
        <taxon>Glomerales</taxon>
        <taxon>Glomeraceae</taxon>
        <taxon>Rhizophagus</taxon>
    </lineage>
</organism>
<dbReference type="EMBL" id="KI284262">
    <property type="protein sequence ID" value="ESA13069.1"/>
    <property type="molecule type" value="Genomic_DNA"/>
</dbReference>
<dbReference type="AlphaFoldDB" id="U9TY46"/>
<gene>
    <name evidence="1" type="ORF">GLOINDRAFT_96047</name>
</gene>
<feature type="non-terminal residue" evidence="1">
    <location>
        <position position="1"/>
    </location>
</feature>
<protein>
    <submittedName>
        <fullName evidence="1">Uncharacterized protein</fullName>
    </submittedName>
</protein>
<accession>U9TY46</accession>
<evidence type="ECO:0000313" key="1">
    <source>
        <dbReference type="EMBL" id="ESA13069.1"/>
    </source>
</evidence>